<dbReference type="Proteomes" id="UP000269945">
    <property type="component" value="Unassembled WGS sequence"/>
</dbReference>
<gene>
    <name evidence="1" type="ORF">BN2614_LOCUS1</name>
</gene>
<accession>A0A9X9LVF7</accession>
<dbReference type="EMBL" id="CYRY02021546">
    <property type="protein sequence ID" value="VCW97374.1"/>
    <property type="molecule type" value="Genomic_DNA"/>
</dbReference>
<proteinExistence type="predicted"/>
<feature type="non-terminal residue" evidence="1">
    <location>
        <position position="62"/>
    </location>
</feature>
<dbReference type="AlphaFoldDB" id="A0A9X9LVF7"/>
<reference evidence="1 2" key="1">
    <citation type="submission" date="2018-10" db="EMBL/GenBank/DDBJ databases">
        <authorList>
            <person name="Ekblom R."/>
            <person name="Jareborg N."/>
        </authorList>
    </citation>
    <scope>NUCLEOTIDE SEQUENCE [LARGE SCALE GENOMIC DNA]</scope>
    <source>
        <tissue evidence="1">Muscle</tissue>
    </source>
</reference>
<comment type="caution">
    <text evidence="1">The sequence shown here is derived from an EMBL/GenBank/DDBJ whole genome shotgun (WGS) entry which is preliminary data.</text>
</comment>
<feature type="non-terminal residue" evidence="1">
    <location>
        <position position="1"/>
    </location>
</feature>
<sequence>GSTQQSRCTRDVSLDTFCKATGVSSLLGPRWHSVYLQNGSDKEKRLWEWQRAPPALGWLQHV</sequence>
<keyword evidence="2" id="KW-1185">Reference proteome</keyword>
<name>A0A9X9LVF7_GULGU</name>
<evidence type="ECO:0000313" key="1">
    <source>
        <dbReference type="EMBL" id="VCW97374.1"/>
    </source>
</evidence>
<evidence type="ECO:0000313" key="2">
    <source>
        <dbReference type="Proteomes" id="UP000269945"/>
    </source>
</evidence>
<organism evidence="1 2">
    <name type="scientific">Gulo gulo</name>
    <name type="common">Wolverine</name>
    <name type="synonym">Gluton</name>
    <dbReference type="NCBI Taxonomy" id="48420"/>
    <lineage>
        <taxon>Eukaryota</taxon>
        <taxon>Metazoa</taxon>
        <taxon>Chordata</taxon>
        <taxon>Craniata</taxon>
        <taxon>Vertebrata</taxon>
        <taxon>Euteleostomi</taxon>
        <taxon>Mammalia</taxon>
        <taxon>Eutheria</taxon>
        <taxon>Laurasiatheria</taxon>
        <taxon>Carnivora</taxon>
        <taxon>Caniformia</taxon>
        <taxon>Musteloidea</taxon>
        <taxon>Mustelidae</taxon>
        <taxon>Guloninae</taxon>
        <taxon>Gulo</taxon>
    </lineage>
</organism>
<protein>
    <submittedName>
        <fullName evidence="1">Uncharacterized protein</fullName>
    </submittedName>
</protein>